<keyword evidence="3" id="KW-0998">Cell outer membrane</keyword>
<dbReference type="SUPFAM" id="SSF56935">
    <property type="entry name" value="Porins"/>
    <property type="match status" value="1"/>
</dbReference>
<proteinExistence type="predicted"/>
<sequence>MSRLAYSINPFFERGPVAIGLSWSWRSAFRSEADMQGGGVSDFTVADAGYLDAQASFDIGSGGELVIAASNLTDTTDLAYEHDTRRLLQLGRVGPSVTASLRWSL</sequence>
<evidence type="ECO:0000256" key="1">
    <source>
        <dbReference type="ARBA" id="ARBA00004442"/>
    </source>
</evidence>
<evidence type="ECO:0000313" key="4">
    <source>
        <dbReference type="EMBL" id="VDC48590.1"/>
    </source>
</evidence>
<accession>A0A7Z8Y0J0</accession>
<dbReference type="InterPro" id="IPR036942">
    <property type="entry name" value="Beta-barrel_TonB_sf"/>
</dbReference>
<keyword evidence="2" id="KW-0472">Membrane</keyword>
<evidence type="ECO:0000256" key="3">
    <source>
        <dbReference type="ARBA" id="ARBA00023237"/>
    </source>
</evidence>
<comment type="subcellular location">
    <subcellularLocation>
        <location evidence="1">Cell outer membrane</location>
    </subcellularLocation>
</comment>
<evidence type="ECO:0000313" key="5">
    <source>
        <dbReference type="Proteomes" id="UP000289220"/>
    </source>
</evidence>
<comment type="caution">
    <text evidence="4">The sequence shown here is derived from an EMBL/GenBank/DDBJ whole genome shotgun (WGS) entry which is preliminary data.</text>
</comment>
<evidence type="ECO:0000256" key="2">
    <source>
        <dbReference type="ARBA" id="ARBA00023136"/>
    </source>
</evidence>
<keyword evidence="5" id="KW-1185">Reference proteome</keyword>
<dbReference type="AlphaFoldDB" id="A0A7Z8Y0J0"/>
<dbReference type="Gene3D" id="2.40.170.20">
    <property type="entry name" value="TonB-dependent receptor, beta-barrel domain"/>
    <property type="match status" value="1"/>
</dbReference>
<dbReference type="EMBL" id="UXHF01000104">
    <property type="protein sequence ID" value="VDC48590.1"/>
    <property type="molecule type" value="Genomic_DNA"/>
</dbReference>
<dbReference type="GO" id="GO:0009279">
    <property type="term" value="C:cell outer membrane"/>
    <property type="evidence" value="ECO:0007669"/>
    <property type="project" value="UniProtKB-SubCell"/>
</dbReference>
<organism evidence="4 5">
    <name type="scientific">Brevundimonas mediterranea</name>
    <dbReference type="NCBI Taxonomy" id="74329"/>
    <lineage>
        <taxon>Bacteria</taxon>
        <taxon>Pseudomonadati</taxon>
        <taxon>Pseudomonadota</taxon>
        <taxon>Alphaproteobacteria</taxon>
        <taxon>Caulobacterales</taxon>
        <taxon>Caulobacteraceae</taxon>
        <taxon>Brevundimonas</taxon>
    </lineage>
</organism>
<name>A0A7Z8Y0J0_9CAUL</name>
<gene>
    <name evidence="4" type="ORF">BREV_BREV_03188</name>
</gene>
<dbReference type="Proteomes" id="UP000289220">
    <property type="component" value="Unassembled WGS sequence"/>
</dbReference>
<reference evidence="4 5" key="1">
    <citation type="submission" date="2018-11" db="EMBL/GenBank/DDBJ databases">
        <authorList>
            <person name="Peiro R."/>
            <person name="Begona"/>
            <person name="Cbmso G."/>
            <person name="Lopez M."/>
            <person name="Gonzalez S."/>
            <person name="Sacristan E."/>
            <person name="Castillo E."/>
        </authorList>
    </citation>
    <scope>NUCLEOTIDE SEQUENCE [LARGE SCALE GENOMIC DNA]</scope>
    <source>
        <strain evidence="4">Brev_genome</strain>
    </source>
</reference>
<evidence type="ECO:0008006" key="6">
    <source>
        <dbReference type="Google" id="ProtNLM"/>
    </source>
</evidence>
<protein>
    <recommendedName>
        <fullName evidence="6">TonB-dependent receptor</fullName>
    </recommendedName>
</protein>